<dbReference type="EMBL" id="CP091507">
    <property type="protein sequence ID" value="UOO78619.1"/>
    <property type="molecule type" value="Genomic_DNA"/>
</dbReference>
<evidence type="ECO:0008006" key="6">
    <source>
        <dbReference type="Google" id="ProtNLM"/>
    </source>
</evidence>
<evidence type="ECO:0000313" key="2">
    <source>
        <dbReference type="EMBL" id="TCP02804.1"/>
    </source>
</evidence>
<keyword evidence="1" id="KW-0732">Signal</keyword>
<organism evidence="3 5">
    <name type="scientific">Uruburuella suis</name>
    <dbReference type="NCBI Taxonomy" id="252130"/>
    <lineage>
        <taxon>Bacteria</taxon>
        <taxon>Pseudomonadati</taxon>
        <taxon>Pseudomonadota</taxon>
        <taxon>Betaproteobacteria</taxon>
        <taxon>Neisseriales</taxon>
        <taxon>Neisseriaceae</taxon>
        <taxon>Uruburuella</taxon>
    </lineage>
</organism>
<gene>
    <name evidence="2" type="ORF">EV680_1229</name>
    <name evidence="3" type="ORF">LVJ78_07855</name>
</gene>
<evidence type="ECO:0000313" key="5">
    <source>
        <dbReference type="Proteomes" id="UP000829756"/>
    </source>
</evidence>
<feature type="signal peptide" evidence="1">
    <location>
        <begin position="1"/>
        <end position="20"/>
    </location>
</feature>
<name>A0AAE9GTD3_9NEIS</name>
<proteinExistence type="predicted"/>
<evidence type="ECO:0000313" key="4">
    <source>
        <dbReference type="Proteomes" id="UP000294721"/>
    </source>
</evidence>
<dbReference type="PROSITE" id="PS51257">
    <property type="entry name" value="PROKAR_LIPOPROTEIN"/>
    <property type="match status" value="1"/>
</dbReference>
<protein>
    <recommendedName>
        <fullName evidence="6">Lipoprotein</fullName>
    </recommendedName>
</protein>
<sequence length="128" mass="15138">MSKVQAALIGAVALLLAACASTPEQKAAKAAAQQKQEQELQVALAGQCDKETAMLMQRQFNPPEGQTEKQQQEFRLKYVDKVADPMFQACYKMAWQNYIAQQRLRQMRYYYDDWDDFYYPFRRPYRYW</sequence>
<reference evidence="2 4" key="1">
    <citation type="submission" date="2019-03" db="EMBL/GenBank/DDBJ databases">
        <title>Genomic Encyclopedia of Type Strains, Phase IV (KMG-IV): sequencing the most valuable type-strain genomes for metagenomic binning, comparative biology and taxonomic classification.</title>
        <authorList>
            <person name="Goeker M."/>
        </authorList>
    </citation>
    <scope>NUCLEOTIDE SEQUENCE [LARGE SCALE GENOMIC DNA]</scope>
    <source>
        <strain evidence="2 4">DSM 17474</strain>
    </source>
</reference>
<accession>A0AAE9GTD3</accession>
<dbReference type="KEGG" id="usu:LVJ78_07855"/>
<dbReference type="Proteomes" id="UP000294721">
    <property type="component" value="Unassembled WGS sequence"/>
</dbReference>
<dbReference type="EMBL" id="SLXE01000022">
    <property type="protein sequence ID" value="TCP02804.1"/>
    <property type="molecule type" value="Genomic_DNA"/>
</dbReference>
<dbReference type="AlphaFoldDB" id="A0AAE9GTD3"/>
<evidence type="ECO:0000313" key="3">
    <source>
        <dbReference type="EMBL" id="UOO78619.1"/>
    </source>
</evidence>
<dbReference type="Proteomes" id="UP000829756">
    <property type="component" value="Chromosome"/>
</dbReference>
<evidence type="ECO:0000256" key="1">
    <source>
        <dbReference type="SAM" id="SignalP"/>
    </source>
</evidence>
<dbReference type="RefSeq" id="WP_132954304.1">
    <property type="nucleotide sequence ID" value="NZ_CALJUB010000077.1"/>
</dbReference>
<reference evidence="3" key="3">
    <citation type="journal article" date="2022" name="Res Sq">
        <title>Evolution of multicellular longitudinally dividing oral cavity symbionts (Neisseriaceae).</title>
        <authorList>
            <person name="Nyongesa S."/>
            <person name="Weber P."/>
            <person name="Bernet E."/>
            <person name="Pullido F."/>
            <person name="Nieckarz M."/>
            <person name="Delaby M."/>
            <person name="Nieves C."/>
            <person name="Viehboeck T."/>
            <person name="Krause N."/>
            <person name="Rivera-Millot A."/>
            <person name="Nakamura A."/>
            <person name="Vischer N."/>
            <person name="VanNieuwenhze M."/>
            <person name="Brun Y."/>
            <person name="Cava F."/>
            <person name="Bulgheresi S."/>
            <person name="Veyrier F."/>
        </authorList>
    </citation>
    <scope>NUCLEOTIDE SEQUENCE</scope>
    <source>
        <strain evidence="3">1258/02</strain>
    </source>
</reference>
<reference evidence="3" key="2">
    <citation type="submission" date="2021-12" db="EMBL/GenBank/DDBJ databases">
        <authorList>
            <person name="Veyrier F.J."/>
        </authorList>
    </citation>
    <scope>NUCLEOTIDE SEQUENCE</scope>
    <source>
        <strain evidence="3">1258/02</strain>
    </source>
</reference>
<keyword evidence="4" id="KW-1185">Reference proteome</keyword>
<feature type="chain" id="PRO_5042101282" description="Lipoprotein" evidence="1">
    <location>
        <begin position="21"/>
        <end position="128"/>
    </location>
</feature>